<proteinExistence type="predicted"/>
<reference evidence="2 3" key="1">
    <citation type="submission" date="2019-12" db="EMBL/GenBank/DDBJ databases">
        <title>Isolation and characterization of three novel carbon monoxide-oxidizing members of Halobacteria from salione crusts and soils.</title>
        <authorList>
            <person name="Myers M.R."/>
            <person name="King G.M."/>
        </authorList>
    </citation>
    <scope>NUCLEOTIDE SEQUENCE [LARGE SCALE GENOMIC DNA]</scope>
    <source>
        <strain evidence="2 3">WSH3</strain>
    </source>
</reference>
<dbReference type="PANTHER" id="PTHR47829">
    <property type="entry name" value="HYDROLASE, PUTATIVE (AFU_ORTHOLOGUE AFUA_1G12880)-RELATED"/>
    <property type="match status" value="1"/>
</dbReference>
<dbReference type="Pfam" id="PF01636">
    <property type="entry name" value="APH"/>
    <property type="match status" value="1"/>
</dbReference>
<dbReference type="EMBL" id="WUUT01000002">
    <property type="protein sequence ID" value="MXR51243.1"/>
    <property type="molecule type" value="Genomic_DNA"/>
</dbReference>
<gene>
    <name evidence="2" type="ORF">GRX03_06450</name>
</gene>
<dbReference type="PANTHER" id="PTHR47829:SF1">
    <property type="entry name" value="HAD FAMILY PHOSPHATASE"/>
    <property type="match status" value="1"/>
</dbReference>
<dbReference type="OrthoDB" id="350437at2157"/>
<dbReference type="AlphaFoldDB" id="A0A6B0T6P9"/>
<dbReference type="GO" id="GO:0016740">
    <property type="term" value="F:transferase activity"/>
    <property type="evidence" value="ECO:0007669"/>
    <property type="project" value="UniProtKB-KW"/>
</dbReference>
<name>A0A6B0T6P9_9EURY</name>
<comment type="caution">
    <text evidence="2">The sequence shown here is derived from an EMBL/GenBank/DDBJ whole genome shotgun (WGS) entry which is preliminary data.</text>
</comment>
<dbReference type="InterPro" id="IPR002575">
    <property type="entry name" value="Aminoglycoside_PTrfase"/>
</dbReference>
<accession>A0A6B0T6P9</accession>
<evidence type="ECO:0000313" key="3">
    <source>
        <dbReference type="Proteomes" id="UP000466535"/>
    </source>
</evidence>
<organism evidence="2 3">
    <name type="scientific">Halovenus carboxidivorans</name>
    <dbReference type="NCBI Taxonomy" id="2692199"/>
    <lineage>
        <taxon>Archaea</taxon>
        <taxon>Methanobacteriati</taxon>
        <taxon>Methanobacteriota</taxon>
        <taxon>Stenosarchaea group</taxon>
        <taxon>Halobacteria</taxon>
        <taxon>Halobacteriales</taxon>
        <taxon>Haloarculaceae</taxon>
        <taxon>Halovenus</taxon>
    </lineage>
</organism>
<dbReference type="InterPro" id="IPR011009">
    <property type="entry name" value="Kinase-like_dom_sf"/>
</dbReference>
<dbReference type="Gene3D" id="3.30.200.20">
    <property type="entry name" value="Phosphorylase Kinase, domain 1"/>
    <property type="match status" value="1"/>
</dbReference>
<feature type="domain" description="Aminoglycoside phosphotransferase" evidence="1">
    <location>
        <begin position="29"/>
        <end position="254"/>
    </location>
</feature>
<evidence type="ECO:0000313" key="2">
    <source>
        <dbReference type="EMBL" id="MXR51243.1"/>
    </source>
</evidence>
<dbReference type="Gene3D" id="3.90.1200.10">
    <property type="match status" value="1"/>
</dbReference>
<dbReference type="InterPro" id="IPR052898">
    <property type="entry name" value="ACAD10-like"/>
</dbReference>
<evidence type="ECO:0000259" key="1">
    <source>
        <dbReference type="Pfam" id="PF01636"/>
    </source>
</evidence>
<dbReference type="Proteomes" id="UP000466535">
    <property type="component" value="Unassembled WGS sequence"/>
</dbReference>
<dbReference type="SUPFAM" id="SSF56112">
    <property type="entry name" value="Protein kinase-like (PK-like)"/>
    <property type="match status" value="1"/>
</dbReference>
<dbReference type="CDD" id="cd05154">
    <property type="entry name" value="ACAD10_11_N-like"/>
    <property type="match status" value="1"/>
</dbReference>
<sequence length="353" mass="40064">MPIESDLVDRDQLRSFLREHLGPAETFDVQRHDQGFSNETLFVSWDETDLVVRRPPVGETADTAHDVLREYEVVDALQETDVPVPETVAATEDSEIIGAPFYVMKRLDGDVLRYSEPDRFQNSEARAGIGREMIDTLAAIHSVDYGAVGLGEFGTPEGFTERQVERWGEQFEWAFQETTESREVPEIAEIGEWLGANVPEEPAHTLVHGDYKLDNVIFGPDPDPELAGVLDWEMSTLGDPLTDLGWVLFFWLDPVEGELSPLMQTMAPTFLTEEAYHTRGELLDRYERQTGVEVRNLKFYRVLAVYKMAALGEMFYARYLMGNSDSTFYAMMEDGVPQLAEHALEIIDDERPI</sequence>
<dbReference type="RefSeq" id="WP_159763386.1">
    <property type="nucleotide sequence ID" value="NZ_WUUT01000002.1"/>
</dbReference>
<keyword evidence="3" id="KW-1185">Reference proteome</keyword>
<dbReference type="InterPro" id="IPR041726">
    <property type="entry name" value="ACAD10_11_N"/>
</dbReference>
<protein>
    <submittedName>
        <fullName evidence="2">Phosphotransferase</fullName>
    </submittedName>
</protein>
<keyword evidence="2" id="KW-0808">Transferase</keyword>